<dbReference type="AlphaFoldDB" id="N6U7Z1"/>
<evidence type="ECO:0000313" key="1">
    <source>
        <dbReference type="EMBL" id="ENN76766.1"/>
    </source>
</evidence>
<reference evidence="1 3" key="1">
    <citation type="journal article" date="2013" name="Genome Biol.">
        <title>Draft genome of the mountain pine beetle, Dendroctonus ponderosae Hopkins, a major forest pest.</title>
        <authorList>
            <person name="Keeling C.I."/>
            <person name="Yuen M.M."/>
            <person name="Liao N.Y."/>
            <person name="Docking T.R."/>
            <person name="Chan S.K."/>
            <person name="Taylor G.A."/>
            <person name="Palmquist D.L."/>
            <person name="Jackman S.D."/>
            <person name="Nguyen A."/>
            <person name="Li M."/>
            <person name="Henderson H."/>
            <person name="Janes J.K."/>
            <person name="Zhao Y."/>
            <person name="Pandoh P."/>
            <person name="Moore R."/>
            <person name="Sperling F.A."/>
            <person name="Huber D.P."/>
            <person name="Birol I."/>
            <person name="Jones S.J."/>
            <person name="Bohlmann J."/>
        </authorList>
    </citation>
    <scope>NUCLEOTIDE SEQUENCE</scope>
</reference>
<proteinExistence type="predicted"/>
<dbReference type="HOGENOM" id="CLU_1837144_0_0_1"/>
<dbReference type="EMBL" id="KB740967">
    <property type="protein sequence ID" value="ENN76766.1"/>
    <property type="molecule type" value="Genomic_DNA"/>
</dbReference>
<evidence type="ECO:0000313" key="2">
    <source>
        <dbReference type="EnsemblMetazoa" id="XP_019760446.1"/>
    </source>
</evidence>
<organism evidence="1">
    <name type="scientific">Dendroctonus ponderosae</name>
    <name type="common">Mountain pine beetle</name>
    <dbReference type="NCBI Taxonomy" id="77166"/>
    <lineage>
        <taxon>Eukaryota</taxon>
        <taxon>Metazoa</taxon>
        <taxon>Ecdysozoa</taxon>
        <taxon>Arthropoda</taxon>
        <taxon>Hexapoda</taxon>
        <taxon>Insecta</taxon>
        <taxon>Pterygota</taxon>
        <taxon>Neoptera</taxon>
        <taxon>Endopterygota</taxon>
        <taxon>Coleoptera</taxon>
        <taxon>Polyphaga</taxon>
        <taxon>Cucujiformia</taxon>
        <taxon>Curculionidae</taxon>
        <taxon>Scolytinae</taxon>
        <taxon>Dendroctonus</taxon>
    </lineage>
</organism>
<feature type="non-terminal residue" evidence="1">
    <location>
        <position position="1"/>
    </location>
</feature>
<reference evidence="2" key="2">
    <citation type="submission" date="2024-08" db="UniProtKB">
        <authorList>
            <consortium name="EnsemblMetazoa"/>
        </authorList>
    </citation>
    <scope>IDENTIFICATION</scope>
</reference>
<gene>
    <name evidence="2" type="primary">109537922</name>
    <name evidence="1" type="ORF">YQE_06607</name>
</gene>
<sequence length="140" mass="15898">MLQSQVDRVLSERTLNKGLLSRMNVCKPVHNLEKRLAIFAPSLTLQLGIDFNALEPICIYTQRTTSLRLAQYKDLLNNEFPKTARQLPPFPTVILYQSGNWDFQPTPLEHVILGWTFLPAEEFELAAVLDADSKISSSHC</sequence>
<name>N6U7Z1_DENPD</name>
<accession>N6U7Z1</accession>
<dbReference type="KEGG" id="dpa:109537922"/>
<dbReference type="Proteomes" id="UP000019118">
    <property type="component" value="Unassembled WGS sequence"/>
</dbReference>
<keyword evidence="3" id="KW-1185">Reference proteome</keyword>
<protein>
    <submittedName>
        <fullName evidence="1 2">Uncharacterized protein</fullName>
    </submittedName>
</protein>
<evidence type="ECO:0000313" key="3">
    <source>
        <dbReference type="Proteomes" id="UP000019118"/>
    </source>
</evidence>
<dbReference type="EnsemblMetazoa" id="XM_019904887.1">
    <property type="protein sequence ID" value="XP_019760446.1"/>
    <property type="gene ID" value="LOC109537922"/>
</dbReference>